<dbReference type="AlphaFoldDB" id="A0A1G6JH19"/>
<evidence type="ECO:0008006" key="3">
    <source>
        <dbReference type="Google" id="ProtNLM"/>
    </source>
</evidence>
<evidence type="ECO:0000313" key="1">
    <source>
        <dbReference type="EMBL" id="SDC17987.1"/>
    </source>
</evidence>
<sequence>MSKLKWLILSGWLMIAFIAPAQKKMVPVYQVPGGKIYVSTQTDPGYAFDSARYTIFIPDSMPFLNGVFIHQHGCTMEGTGAATAFDLQYQAFAKKWNLALVGPDLYAAKGNCRNWRDAESGSGAALIKTLAEMGRISGYKELANLPWLLWGHSGGGYWALSMLKQYPERILAVFGYSPSVQPGTYPAAALKVPVLLRHAGPAGDACCWRASINEFHKLRSANGYAGIACTPYQSHNFSYVRYMAIPFYEAVLRQRLPSRPGAGYAAMNPVDRSKAWLGDTLHYNIYPEQVFPGDRRSAAWFPDAATAACWREYVITGTVIDRTPPPAPYHLKGMQVHGDSIVLSWKAAADIESGISHFNIYRNDRLIARFPATKAYQQFDTNGDNAYPLELPEMRQVIHYPVNDGGKLSVSTVNLFGLESVGTALSKE</sequence>
<dbReference type="SUPFAM" id="SSF49265">
    <property type="entry name" value="Fibronectin type III"/>
    <property type="match status" value="1"/>
</dbReference>
<dbReference type="RefSeq" id="WP_090388457.1">
    <property type="nucleotide sequence ID" value="NZ_FMZO01000001.1"/>
</dbReference>
<dbReference type="Gene3D" id="3.40.50.1820">
    <property type="entry name" value="alpha/beta hydrolase"/>
    <property type="match status" value="1"/>
</dbReference>
<dbReference type="InterPro" id="IPR003961">
    <property type="entry name" value="FN3_dom"/>
</dbReference>
<organism evidence="1 2">
    <name type="scientific">Niabella drilacis (strain DSM 25811 / CCM 8410 / CCUG 62505 / LMG 26954 / E90)</name>
    <dbReference type="NCBI Taxonomy" id="1285928"/>
    <lineage>
        <taxon>Bacteria</taxon>
        <taxon>Pseudomonadati</taxon>
        <taxon>Bacteroidota</taxon>
        <taxon>Chitinophagia</taxon>
        <taxon>Chitinophagales</taxon>
        <taxon>Chitinophagaceae</taxon>
        <taxon>Niabella</taxon>
    </lineage>
</organism>
<proteinExistence type="predicted"/>
<reference evidence="2" key="1">
    <citation type="submission" date="2016-10" db="EMBL/GenBank/DDBJ databases">
        <authorList>
            <person name="Varghese N."/>
            <person name="Submissions S."/>
        </authorList>
    </citation>
    <scope>NUCLEOTIDE SEQUENCE [LARGE SCALE GENOMIC DNA]</scope>
    <source>
        <strain evidence="2">DSM 25811 / CCM 8410 / LMG 26954 / E90</strain>
    </source>
</reference>
<name>A0A1G6JH19_NIADE</name>
<dbReference type="EMBL" id="FMZO01000001">
    <property type="protein sequence ID" value="SDC17987.1"/>
    <property type="molecule type" value="Genomic_DNA"/>
</dbReference>
<protein>
    <recommendedName>
        <fullName evidence="3">Alpha/beta hydrolase</fullName>
    </recommendedName>
</protein>
<dbReference type="SUPFAM" id="SSF53474">
    <property type="entry name" value="alpha/beta-Hydrolases"/>
    <property type="match status" value="1"/>
</dbReference>
<accession>A0A1G6JH19</accession>
<dbReference type="STRING" id="1285928.SAMN04487894_101534"/>
<keyword evidence="2" id="KW-1185">Reference proteome</keyword>
<evidence type="ECO:0000313" key="2">
    <source>
        <dbReference type="Proteomes" id="UP000198757"/>
    </source>
</evidence>
<dbReference type="Proteomes" id="UP000198757">
    <property type="component" value="Unassembled WGS sequence"/>
</dbReference>
<dbReference type="InterPro" id="IPR036116">
    <property type="entry name" value="FN3_sf"/>
</dbReference>
<dbReference type="CDD" id="cd00063">
    <property type="entry name" value="FN3"/>
    <property type="match status" value="1"/>
</dbReference>
<dbReference type="OrthoDB" id="787761at2"/>
<dbReference type="InterPro" id="IPR029058">
    <property type="entry name" value="AB_hydrolase_fold"/>
</dbReference>
<gene>
    <name evidence="1" type="ORF">SAMN04487894_101534</name>
</gene>